<evidence type="ECO:0000313" key="12">
    <source>
        <dbReference type="Proteomes" id="UP001431783"/>
    </source>
</evidence>
<proteinExistence type="predicted"/>
<evidence type="ECO:0000313" key="11">
    <source>
        <dbReference type="EMBL" id="KAK9874941.1"/>
    </source>
</evidence>
<dbReference type="InterPro" id="IPR051221">
    <property type="entry name" value="LDLR-related"/>
</dbReference>
<evidence type="ECO:0000256" key="4">
    <source>
        <dbReference type="ARBA" id="ARBA00022989"/>
    </source>
</evidence>
<dbReference type="SMART" id="SM00192">
    <property type="entry name" value="LDLa"/>
    <property type="match status" value="2"/>
</dbReference>
<keyword evidence="7" id="KW-0675">Receptor</keyword>
<feature type="disulfide bond" evidence="9">
    <location>
        <begin position="46"/>
        <end position="64"/>
    </location>
</feature>
<sequence length="142" mass="15546">MISIFTVYPVFLCLIASVVGNTEQTTATELADVDNVVPCSVRQFSCKNNKCIPILFFCDGDKDCEDGTDEDVIVCSNAKNLTCASSEFKCEANGNCIPNHWQCDGAKKIVVMVVMKMNRYAKINVVDLMNSLAALQLGSVYL</sequence>
<evidence type="ECO:0000256" key="7">
    <source>
        <dbReference type="ARBA" id="ARBA00023170"/>
    </source>
</evidence>
<evidence type="ECO:0000256" key="1">
    <source>
        <dbReference type="ARBA" id="ARBA00004167"/>
    </source>
</evidence>
<dbReference type="PROSITE" id="PS50068">
    <property type="entry name" value="LDLRA_2"/>
    <property type="match status" value="1"/>
</dbReference>
<evidence type="ECO:0000256" key="6">
    <source>
        <dbReference type="ARBA" id="ARBA00023157"/>
    </source>
</evidence>
<keyword evidence="12" id="KW-1185">Reference proteome</keyword>
<dbReference type="PRINTS" id="PR00261">
    <property type="entry name" value="LDLRECEPTOR"/>
</dbReference>
<dbReference type="InterPro" id="IPR036055">
    <property type="entry name" value="LDL_receptor-like_sf"/>
</dbReference>
<comment type="caution">
    <text evidence="9">Lacks conserved residue(s) required for the propagation of feature annotation.</text>
</comment>
<evidence type="ECO:0000256" key="2">
    <source>
        <dbReference type="ARBA" id="ARBA00022692"/>
    </source>
</evidence>
<dbReference type="GO" id="GO:0005886">
    <property type="term" value="C:plasma membrane"/>
    <property type="evidence" value="ECO:0007669"/>
    <property type="project" value="TreeGrafter"/>
</dbReference>
<evidence type="ECO:0000256" key="3">
    <source>
        <dbReference type="ARBA" id="ARBA00022737"/>
    </source>
</evidence>
<evidence type="ECO:0000256" key="8">
    <source>
        <dbReference type="ARBA" id="ARBA00023180"/>
    </source>
</evidence>
<dbReference type="SUPFAM" id="SSF57424">
    <property type="entry name" value="LDL receptor-like module"/>
    <property type="match status" value="2"/>
</dbReference>
<keyword evidence="5" id="KW-0472">Membrane</keyword>
<keyword evidence="3" id="KW-0677">Repeat</keyword>
<feature type="signal peptide" evidence="10">
    <location>
        <begin position="1"/>
        <end position="20"/>
    </location>
</feature>
<dbReference type="AlphaFoldDB" id="A0AAW1U317"/>
<keyword evidence="2" id="KW-0812">Transmembrane</keyword>
<dbReference type="Gene3D" id="4.10.400.10">
    <property type="entry name" value="Low-density Lipoprotein Receptor"/>
    <property type="match status" value="2"/>
</dbReference>
<feature type="disulfide bond" evidence="9">
    <location>
        <begin position="39"/>
        <end position="51"/>
    </location>
</feature>
<dbReference type="Proteomes" id="UP001431783">
    <property type="component" value="Unassembled WGS sequence"/>
</dbReference>
<comment type="subcellular location">
    <subcellularLocation>
        <location evidence="1">Membrane</location>
        <topology evidence="1">Single-pass membrane protein</topology>
    </subcellularLocation>
</comment>
<keyword evidence="6 9" id="KW-1015">Disulfide bond</keyword>
<gene>
    <name evidence="11" type="ORF">WA026_005758</name>
</gene>
<evidence type="ECO:0000256" key="9">
    <source>
        <dbReference type="PROSITE-ProRule" id="PRU00124"/>
    </source>
</evidence>
<dbReference type="InterPro" id="IPR023415">
    <property type="entry name" value="LDLR_class-A_CS"/>
</dbReference>
<comment type="caution">
    <text evidence="11">The sequence shown here is derived from an EMBL/GenBank/DDBJ whole genome shotgun (WGS) entry which is preliminary data.</text>
</comment>
<keyword evidence="8" id="KW-0325">Glycoprotein</keyword>
<dbReference type="FunFam" id="4.10.400.10:FF:000005">
    <property type="entry name" value="low-density lipoprotein receptor-related protein 1B"/>
    <property type="match status" value="1"/>
</dbReference>
<accession>A0AAW1U317</accession>
<dbReference type="PROSITE" id="PS01209">
    <property type="entry name" value="LDLRA_1"/>
    <property type="match status" value="1"/>
</dbReference>
<keyword evidence="4" id="KW-1133">Transmembrane helix</keyword>
<dbReference type="PANTHER" id="PTHR22722">
    <property type="entry name" value="LOW-DENSITY LIPOPROTEIN RECEPTOR-RELATED PROTEIN 2-RELATED"/>
    <property type="match status" value="1"/>
</dbReference>
<organism evidence="11 12">
    <name type="scientific">Henosepilachna vigintioctopunctata</name>
    <dbReference type="NCBI Taxonomy" id="420089"/>
    <lineage>
        <taxon>Eukaryota</taxon>
        <taxon>Metazoa</taxon>
        <taxon>Ecdysozoa</taxon>
        <taxon>Arthropoda</taxon>
        <taxon>Hexapoda</taxon>
        <taxon>Insecta</taxon>
        <taxon>Pterygota</taxon>
        <taxon>Neoptera</taxon>
        <taxon>Endopterygota</taxon>
        <taxon>Coleoptera</taxon>
        <taxon>Polyphaga</taxon>
        <taxon>Cucujiformia</taxon>
        <taxon>Coccinelloidea</taxon>
        <taxon>Coccinellidae</taxon>
        <taxon>Epilachninae</taxon>
        <taxon>Epilachnini</taxon>
        <taxon>Henosepilachna</taxon>
    </lineage>
</organism>
<dbReference type="Pfam" id="PF00057">
    <property type="entry name" value="Ldl_recept_a"/>
    <property type="match status" value="2"/>
</dbReference>
<dbReference type="GO" id="GO:0043235">
    <property type="term" value="C:receptor complex"/>
    <property type="evidence" value="ECO:0007669"/>
    <property type="project" value="TreeGrafter"/>
</dbReference>
<dbReference type="CDD" id="cd00112">
    <property type="entry name" value="LDLa"/>
    <property type="match status" value="2"/>
</dbReference>
<evidence type="ECO:0000256" key="10">
    <source>
        <dbReference type="SAM" id="SignalP"/>
    </source>
</evidence>
<dbReference type="EMBL" id="JARQZJ010000032">
    <property type="protein sequence ID" value="KAK9874941.1"/>
    <property type="molecule type" value="Genomic_DNA"/>
</dbReference>
<evidence type="ECO:0000256" key="5">
    <source>
        <dbReference type="ARBA" id="ARBA00023136"/>
    </source>
</evidence>
<feature type="chain" id="PRO_5043362859" evidence="10">
    <location>
        <begin position="21"/>
        <end position="142"/>
    </location>
</feature>
<reference evidence="11 12" key="1">
    <citation type="submission" date="2023-03" db="EMBL/GenBank/DDBJ databases">
        <title>Genome insight into feeding habits of ladybird beetles.</title>
        <authorList>
            <person name="Li H.-S."/>
            <person name="Huang Y.-H."/>
            <person name="Pang H."/>
        </authorList>
    </citation>
    <scope>NUCLEOTIDE SEQUENCE [LARGE SCALE GENOMIC DNA]</scope>
    <source>
        <strain evidence="11">SYSU_2023b</strain>
        <tissue evidence="11">Whole body</tissue>
    </source>
</reference>
<keyword evidence="10" id="KW-0732">Signal</keyword>
<protein>
    <submittedName>
        <fullName evidence="11">Uncharacterized protein</fullName>
    </submittedName>
</protein>
<dbReference type="InterPro" id="IPR002172">
    <property type="entry name" value="LDrepeatLR_classA_rpt"/>
</dbReference>
<name>A0AAW1U317_9CUCU</name>